<feature type="coiled-coil region" evidence="1">
    <location>
        <begin position="27"/>
        <end position="82"/>
    </location>
</feature>
<gene>
    <name evidence="2" type="ORF">ACFQRF_26980</name>
</gene>
<evidence type="ECO:0000256" key="1">
    <source>
        <dbReference type="SAM" id="Coils"/>
    </source>
</evidence>
<dbReference type="RefSeq" id="WP_379874207.1">
    <property type="nucleotide sequence ID" value="NZ_JBHTBH010000020.1"/>
</dbReference>
<evidence type="ECO:0000313" key="2">
    <source>
        <dbReference type="EMBL" id="MFC7331392.1"/>
    </source>
</evidence>
<organism evidence="2 3">
    <name type="scientific">Marinactinospora rubrisoli</name>
    <dbReference type="NCBI Taxonomy" id="2715399"/>
    <lineage>
        <taxon>Bacteria</taxon>
        <taxon>Bacillati</taxon>
        <taxon>Actinomycetota</taxon>
        <taxon>Actinomycetes</taxon>
        <taxon>Streptosporangiales</taxon>
        <taxon>Nocardiopsidaceae</taxon>
        <taxon>Marinactinospora</taxon>
    </lineage>
</organism>
<dbReference type="EMBL" id="JBHTBH010000020">
    <property type="protein sequence ID" value="MFC7331392.1"/>
    <property type="molecule type" value="Genomic_DNA"/>
</dbReference>
<keyword evidence="1" id="KW-0175">Coiled coil</keyword>
<name>A0ABW2KNB9_9ACTN</name>
<protein>
    <submittedName>
        <fullName evidence="2">Uncharacterized protein</fullName>
    </submittedName>
</protein>
<keyword evidence="3" id="KW-1185">Reference proteome</keyword>
<dbReference type="Proteomes" id="UP001596540">
    <property type="component" value="Unassembled WGS sequence"/>
</dbReference>
<comment type="caution">
    <text evidence="2">The sequence shown here is derived from an EMBL/GenBank/DDBJ whole genome shotgun (WGS) entry which is preliminary data.</text>
</comment>
<evidence type="ECO:0000313" key="3">
    <source>
        <dbReference type="Proteomes" id="UP001596540"/>
    </source>
</evidence>
<sequence>MMELIAAALPGRAAAREELLEIESAGRVRAEEELARVRAVLEAVDRERRRQAAELDAVRDVLAEAREENRRQAAGRARAEAERDALAARLDAVVTAWTGTAQEVADQARRAHGASWACVALLYRLHTLGWALARAEADPATDKDERRRYAALRAEISARMSTALANHPTSEELLAPLTRLAELDPADDIATTREDKQ</sequence>
<reference evidence="3" key="1">
    <citation type="journal article" date="2019" name="Int. J. Syst. Evol. Microbiol.">
        <title>The Global Catalogue of Microorganisms (GCM) 10K type strain sequencing project: providing services to taxonomists for standard genome sequencing and annotation.</title>
        <authorList>
            <consortium name="The Broad Institute Genomics Platform"/>
            <consortium name="The Broad Institute Genome Sequencing Center for Infectious Disease"/>
            <person name="Wu L."/>
            <person name="Ma J."/>
        </authorList>
    </citation>
    <scope>NUCLEOTIDE SEQUENCE [LARGE SCALE GENOMIC DNA]</scope>
    <source>
        <strain evidence="3">CGMCC 4.7382</strain>
    </source>
</reference>
<proteinExistence type="predicted"/>
<accession>A0ABW2KNB9</accession>